<gene>
    <name evidence="1" type="ORF">DYBT9275_05698</name>
</gene>
<accession>A0A916JIB8</accession>
<keyword evidence="2" id="KW-1185">Reference proteome</keyword>
<proteinExistence type="predicted"/>
<evidence type="ECO:0000313" key="1">
    <source>
        <dbReference type="EMBL" id="CAG5017088.1"/>
    </source>
</evidence>
<sequence length="46" mass="5611">MFFVENFTEIYPEIEIQMRFPSLIFHRIILYAFINAHALENLLSFM</sequence>
<name>A0A916JIB8_9BACT</name>
<comment type="caution">
    <text evidence="1">The sequence shown here is derived from an EMBL/GenBank/DDBJ whole genome shotgun (WGS) entry which is preliminary data.</text>
</comment>
<protein>
    <submittedName>
        <fullName evidence="1">Uncharacterized protein</fullName>
    </submittedName>
</protein>
<reference evidence="1" key="1">
    <citation type="submission" date="2021-04" db="EMBL/GenBank/DDBJ databases">
        <authorList>
            <person name="Rodrigo-Torres L."/>
            <person name="Arahal R. D."/>
            <person name="Lucena T."/>
        </authorList>
    </citation>
    <scope>NUCLEOTIDE SEQUENCE</scope>
    <source>
        <strain evidence="1">CECT 9275</strain>
    </source>
</reference>
<dbReference type="EMBL" id="CAJRAF010000004">
    <property type="protein sequence ID" value="CAG5017088.1"/>
    <property type="molecule type" value="Genomic_DNA"/>
</dbReference>
<dbReference type="Proteomes" id="UP000680038">
    <property type="component" value="Unassembled WGS sequence"/>
</dbReference>
<organism evidence="1 2">
    <name type="scientific">Dyadobacter helix</name>
    <dbReference type="NCBI Taxonomy" id="2822344"/>
    <lineage>
        <taxon>Bacteria</taxon>
        <taxon>Pseudomonadati</taxon>
        <taxon>Bacteroidota</taxon>
        <taxon>Cytophagia</taxon>
        <taxon>Cytophagales</taxon>
        <taxon>Spirosomataceae</taxon>
        <taxon>Dyadobacter</taxon>
    </lineage>
</organism>
<evidence type="ECO:0000313" key="2">
    <source>
        <dbReference type="Proteomes" id="UP000680038"/>
    </source>
</evidence>
<dbReference type="AlphaFoldDB" id="A0A916JIB8"/>